<organism evidence="2">
    <name type="scientific">Pongo abelii</name>
    <name type="common">Sumatran orangutan</name>
    <name type="synonym">Pongo pygmaeus abelii</name>
    <dbReference type="NCBI Taxonomy" id="9601"/>
    <lineage>
        <taxon>Eukaryota</taxon>
        <taxon>Metazoa</taxon>
        <taxon>Chordata</taxon>
        <taxon>Craniata</taxon>
        <taxon>Vertebrata</taxon>
        <taxon>Euteleostomi</taxon>
        <taxon>Mammalia</taxon>
        <taxon>Eutheria</taxon>
        <taxon>Euarchontoglires</taxon>
        <taxon>Primates</taxon>
        <taxon>Haplorrhini</taxon>
        <taxon>Catarrhini</taxon>
        <taxon>Hominidae</taxon>
        <taxon>Pongo</taxon>
    </lineage>
</organism>
<gene>
    <name evidence="2" type="ORF">CR201_G0050730</name>
</gene>
<feature type="region of interest" description="Disordered" evidence="1">
    <location>
        <begin position="1"/>
        <end position="51"/>
    </location>
</feature>
<evidence type="ECO:0000256" key="1">
    <source>
        <dbReference type="SAM" id="MobiDB-lite"/>
    </source>
</evidence>
<feature type="non-terminal residue" evidence="2">
    <location>
        <position position="1"/>
    </location>
</feature>
<dbReference type="GO" id="GO:0003676">
    <property type="term" value="F:nucleic acid binding"/>
    <property type="evidence" value="ECO:0007669"/>
    <property type="project" value="InterPro"/>
</dbReference>
<accession>A0A2J8RI33</accession>
<name>A0A2J8RI33_PONAB</name>
<sequence length="51" mass="5596">TGDRGRTLGSEARSKRPRASSSDMGSTAKKPRKCSLCHQPGHTRPFCPQNR</sequence>
<reference evidence="2" key="1">
    <citation type="submission" date="2017-12" db="EMBL/GenBank/DDBJ databases">
        <title>High-resolution comparative analysis of great ape genomes.</title>
        <authorList>
            <person name="Pollen A."/>
            <person name="Hastie A."/>
            <person name="Hormozdiari F."/>
            <person name="Dougherty M."/>
            <person name="Liu R."/>
            <person name="Chaisson M."/>
            <person name="Hoppe E."/>
            <person name="Hill C."/>
            <person name="Pang A."/>
            <person name="Hillier L."/>
            <person name="Baker C."/>
            <person name="Armstrong J."/>
            <person name="Shendure J."/>
            <person name="Paten B."/>
            <person name="Wilson R."/>
            <person name="Chao H."/>
            <person name="Schneider V."/>
            <person name="Ventura M."/>
            <person name="Kronenberg Z."/>
            <person name="Murali S."/>
            <person name="Gordon D."/>
            <person name="Cantsilieris S."/>
            <person name="Munson K."/>
            <person name="Nelson B."/>
            <person name="Raja A."/>
            <person name="Underwood J."/>
            <person name="Diekhans M."/>
            <person name="Fiddes I."/>
            <person name="Haussler D."/>
            <person name="Eichler E."/>
        </authorList>
    </citation>
    <scope>NUCLEOTIDE SEQUENCE [LARGE SCALE GENOMIC DNA]</scope>
    <source>
        <strain evidence="2">Susie</strain>
    </source>
</reference>
<dbReference type="GO" id="GO:0008270">
    <property type="term" value="F:zinc ion binding"/>
    <property type="evidence" value="ECO:0007669"/>
    <property type="project" value="InterPro"/>
</dbReference>
<proteinExistence type="predicted"/>
<dbReference type="EMBL" id="NDHI03003690">
    <property type="protein sequence ID" value="PNJ08189.1"/>
    <property type="molecule type" value="Genomic_DNA"/>
</dbReference>
<protein>
    <submittedName>
        <fullName evidence="2">TOP3A isoform 20</fullName>
    </submittedName>
</protein>
<comment type="caution">
    <text evidence="2">The sequence shown here is derived from an EMBL/GenBank/DDBJ whole genome shotgun (WGS) entry which is preliminary data.</text>
</comment>
<evidence type="ECO:0000313" key="2">
    <source>
        <dbReference type="EMBL" id="PNJ08189.1"/>
    </source>
</evidence>
<dbReference type="AlphaFoldDB" id="A0A2J8RI33"/>
<dbReference type="InterPro" id="IPR036875">
    <property type="entry name" value="Znf_CCHC_sf"/>
</dbReference>
<dbReference type="SUPFAM" id="SSF57756">
    <property type="entry name" value="Retrovirus zinc finger-like domains"/>
    <property type="match status" value="1"/>
</dbReference>